<name>A0A0C9SAE5_9CONI</name>
<evidence type="ECO:0000256" key="10">
    <source>
        <dbReference type="RuleBase" id="RU000304"/>
    </source>
</evidence>
<dbReference type="Gene3D" id="3.30.200.20">
    <property type="entry name" value="Phosphorylase Kinase, domain 1"/>
    <property type="match status" value="1"/>
</dbReference>
<dbReference type="CDD" id="cd14066">
    <property type="entry name" value="STKc_IRAK"/>
    <property type="match status" value="1"/>
</dbReference>
<dbReference type="Gene3D" id="1.10.510.10">
    <property type="entry name" value="Transferase(Phosphotransferase) domain 1"/>
    <property type="match status" value="1"/>
</dbReference>
<keyword evidence="4 9" id="KW-0547">Nucleotide-binding</keyword>
<organism evidence="13">
    <name type="scientific">Wollemia nobilis</name>
    <dbReference type="NCBI Taxonomy" id="56998"/>
    <lineage>
        <taxon>Eukaryota</taxon>
        <taxon>Viridiplantae</taxon>
        <taxon>Streptophyta</taxon>
        <taxon>Embryophyta</taxon>
        <taxon>Tracheophyta</taxon>
        <taxon>Spermatophyta</taxon>
        <taxon>Pinopsida</taxon>
        <taxon>Pinidae</taxon>
        <taxon>Conifers II</taxon>
        <taxon>Araucariales</taxon>
        <taxon>Araucariaceae</taxon>
        <taxon>Wollemia</taxon>
    </lineage>
</organism>
<feature type="compositionally biased region" description="Polar residues" evidence="11">
    <location>
        <begin position="20"/>
        <end position="35"/>
    </location>
</feature>
<dbReference type="InterPro" id="IPR011009">
    <property type="entry name" value="Kinase-like_dom_sf"/>
</dbReference>
<keyword evidence="2 10" id="KW-0723">Serine/threonine-protein kinase</keyword>
<evidence type="ECO:0000259" key="12">
    <source>
        <dbReference type="PROSITE" id="PS50011"/>
    </source>
</evidence>
<dbReference type="GO" id="GO:0005524">
    <property type="term" value="F:ATP binding"/>
    <property type="evidence" value="ECO:0007669"/>
    <property type="project" value="UniProtKB-UniRule"/>
</dbReference>
<keyword evidence="6 9" id="KW-0067">ATP-binding</keyword>
<comment type="catalytic activity">
    <reaction evidence="7">
        <text>L-threonyl-[protein] + ATP = O-phospho-L-threonyl-[protein] + ADP + H(+)</text>
        <dbReference type="Rhea" id="RHEA:46608"/>
        <dbReference type="Rhea" id="RHEA-COMP:11060"/>
        <dbReference type="Rhea" id="RHEA-COMP:11605"/>
        <dbReference type="ChEBI" id="CHEBI:15378"/>
        <dbReference type="ChEBI" id="CHEBI:30013"/>
        <dbReference type="ChEBI" id="CHEBI:30616"/>
        <dbReference type="ChEBI" id="CHEBI:61977"/>
        <dbReference type="ChEBI" id="CHEBI:456216"/>
        <dbReference type="EC" id="2.7.11.1"/>
    </reaction>
</comment>
<evidence type="ECO:0000256" key="3">
    <source>
        <dbReference type="ARBA" id="ARBA00022679"/>
    </source>
</evidence>
<dbReference type="PROSITE" id="PS00107">
    <property type="entry name" value="PROTEIN_KINASE_ATP"/>
    <property type="match status" value="1"/>
</dbReference>
<dbReference type="PANTHER" id="PTHR46008:SF48">
    <property type="entry name" value="PROTEIN KINASE DOMAIN-CONTAINING PROTEIN"/>
    <property type="match status" value="1"/>
</dbReference>
<dbReference type="InterPro" id="IPR017441">
    <property type="entry name" value="Protein_kinase_ATP_BS"/>
</dbReference>
<keyword evidence="3" id="KW-0808">Transferase</keyword>
<dbReference type="PANTHER" id="PTHR46008">
    <property type="entry name" value="LEAF RUST 10 DISEASE-RESISTANCE LOCUS RECEPTOR-LIKE PROTEIN KINASE-LIKE 1.4"/>
    <property type="match status" value="1"/>
</dbReference>
<feature type="region of interest" description="Disordered" evidence="11">
    <location>
        <begin position="1"/>
        <end position="48"/>
    </location>
</feature>
<evidence type="ECO:0000256" key="7">
    <source>
        <dbReference type="ARBA" id="ARBA00047899"/>
    </source>
</evidence>
<evidence type="ECO:0000256" key="8">
    <source>
        <dbReference type="ARBA" id="ARBA00048679"/>
    </source>
</evidence>
<dbReference type="InterPro" id="IPR008271">
    <property type="entry name" value="Ser/Thr_kinase_AS"/>
</dbReference>
<evidence type="ECO:0000256" key="2">
    <source>
        <dbReference type="ARBA" id="ARBA00022527"/>
    </source>
</evidence>
<protein>
    <recommendedName>
        <fullName evidence="1">non-specific serine/threonine protein kinase</fullName>
        <ecNumber evidence="1">2.7.11.1</ecNumber>
    </recommendedName>
</protein>
<evidence type="ECO:0000256" key="5">
    <source>
        <dbReference type="ARBA" id="ARBA00022777"/>
    </source>
</evidence>
<comment type="similarity">
    <text evidence="10">Belongs to the protein kinase superfamily.</text>
</comment>
<keyword evidence="5" id="KW-0418">Kinase</keyword>
<dbReference type="FunFam" id="3.30.200.20:FF:001335">
    <property type="entry name" value="Calmodulin-binding receptor-like cytoplasmic kinase 2"/>
    <property type="match status" value="1"/>
</dbReference>
<evidence type="ECO:0000256" key="6">
    <source>
        <dbReference type="ARBA" id="ARBA00022840"/>
    </source>
</evidence>
<evidence type="ECO:0000313" key="13">
    <source>
        <dbReference type="EMBL" id="JAG89108.1"/>
    </source>
</evidence>
<feature type="region of interest" description="Disordered" evidence="11">
    <location>
        <begin position="90"/>
        <end position="109"/>
    </location>
</feature>
<dbReference type="SMART" id="SM00220">
    <property type="entry name" value="S_TKc"/>
    <property type="match status" value="1"/>
</dbReference>
<dbReference type="SUPFAM" id="SSF56112">
    <property type="entry name" value="Protein kinase-like (PK-like)"/>
    <property type="match status" value="1"/>
</dbReference>
<evidence type="ECO:0000256" key="1">
    <source>
        <dbReference type="ARBA" id="ARBA00012513"/>
    </source>
</evidence>
<evidence type="ECO:0000256" key="4">
    <source>
        <dbReference type="ARBA" id="ARBA00022741"/>
    </source>
</evidence>
<dbReference type="EMBL" id="GCHU01003924">
    <property type="protein sequence ID" value="JAG89108.1"/>
    <property type="molecule type" value="Transcribed_RNA"/>
</dbReference>
<reference evidence="13" key="1">
    <citation type="submission" date="2015-02" db="EMBL/GenBank/DDBJ databases">
        <title>A transcriptome of Wollemia nobilis - a relic of Gondwana.</title>
        <authorList>
            <person name="Chia J.Y."/>
            <person name="Leong Y.S."/>
            <person name="Abdul Karim S."/>
            <person name="Wan Azmi N."/>
            <person name="Hercus R."/>
            <person name="Croft L."/>
        </authorList>
    </citation>
    <scope>NUCLEOTIDE SEQUENCE</scope>
    <source>
        <strain evidence="13">MaeBrown</strain>
        <tissue evidence="13">Leaf</tissue>
    </source>
</reference>
<dbReference type="FunFam" id="1.10.510.10:FF:000300">
    <property type="entry name" value="Calmodulin-binding receptor-like cytoplasmic kinase 3"/>
    <property type="match status" value="1"/>
</dbReference>
<dbReference type="GO" id="GO:0004674">
    <property type="term" value="F:protein serine/threonine kinase activity"/>
    <property type="evidence" value="ECO:0007669"/>
    <property type="project" value="UniProtKB-KW"/>
</dbReference>
<feature type="compositionally biased region" description="Low complexity" evidence="11">
    <location>
        <begin position="1"/>
        <end position="11"/>
    </location>
</feature>
<evidence type="ECO:0000256" key="9">
    <source>
        <dbReference type="PROSITE-ProRule" id="PRU10141"/>
    </source>
</evidence>
<dbReference type="PROSITE" id="PS00108">
    <property type="entry name" value="PROTEIN_KINASE_ST"/>
    <property type="match status" value="1"/>
</dbReference>
<evidence type="ECO:0000256" key="11">
    <source>
        <dbReference type="SAM" id="MobiDB-lite"/>
    </source>
</evidence>
<proteinExistence type="inferred from homology"/>
<feature type="domain" description="Protein kinase" evidence="12">
    <location>
        <begin position="135"/>
        <end position="420"/>
    </location>
</feature>
<accession>A0A0C9SAE5</accession>
<dbReference type="InterPro" id="IPR000719">
    <property type="entry name" value="Prot_kinase_dom"/>
</dbReference>
<dbReference type="EC" id="2.7.11.1" evidence="1"/>
<feature type="binding site" evidence="9">
    <location>
        <position position="167"/>
    </location>
    <ligand>
        <name>ATP</name>
        <dbReference type="ChEBI" id="CHEBI:30616"/>
    </ligand>
</feature>
<dbReference type="Pfam" id="PF00069">
    <property type="entry name" value="Pkinase"/>
    <property type="match status" value="1"/>
</dbReference>
<comment type="catalytic activity">
    <reaction evidence="8">
        <text>L-seryl-[protein] + ATP = O-phospho-L-seryl-[protein] + ADP + H(+)</text>
        <dbReference type="Rhea" id="RHEA:17989"/>
        <dbReference type="Rhea" id="RHEA-COMP:9863"/>
        <dbReference type="Rhea" id="RHEA-COMP:11604"/>
        <dbReference type="ChEBI" id="CHEBI:15378"/>
        <dbReference type="ChEBI" id="CHEBI:29999"/>
        <dbReference type="ChEBI" id="CHEBI:30616"/>
        <dbReference type="ChEBI" id="CHEBI:83421"/>
        <dbReference type="ChEBI" id="CHEBI:456216"/>
        <dbReference type="EC" id="2.7.11.1"/>
    </reaction>
</comment>
<dbReference type="AlphaFoldDB" id="A0A0C9SAE5"/>
<sequence length="458" mass="51250">MHTPGRSPSRFSFHKSSSKATTDVSDVSQVSTYTDQTERGERKRHGRLSSAARGVVGVFGTCFVVSFKKKKEEEDDVYAFKEISVSSTSTATDRSGSLSIGSRKSNSYGNLINPNKKPGTMTFTVSELSKATGNFSPNNKIGQGGFGTVYKGKLKDGTLVAVKRAKKNIYDKHLSIEFQSEIQTLSTVEHLNLVRLLGFLEHDQERMLVVEYVPNGTLREHLDCLHGVVLDLATRLDIAIDVAHAVTYLHMYTDQPIIHRDIKSSNILLTENFRAKVADFGFSRLAPQDTGATHVSTQVKGTAGYLDPEYLKTYQLTHKSDVYSFGVLLVEIITGRRPIEQKRELRERITVRWALKKFLEGDAILSLDPKLNRSPAANLVVEKVLELAFQCSAPSRQDRPSMKRTAEILWNIRKDYREFLVSHGEGGQLLLPPPEKAVLEESTTDMKEVIDKIEALRF</sequence>
<dbReference type="PROSITE" id="PS50011">
    <property type="entry name" value="PROTEIN_KINASE_DOM"/>
    <property type="match status" value="1"/>
</dbReference>